<gene>
    <name evidence="1" type="ORF">L2737_16260</name>
</gene>
<comment type="caution">
    <text evidence="1">The sequence shown here is derived from an EMBL/GenBank/DDBJ whole genome shotgun (WGS) entry which is preliminary data.</text>
</comment>
<name>A0ABT0KSM2_9GAMM</name>
<keyword evidence="2" id="KW-1185">Reference proteome</keyword>
<protein>
    <submittedName>
        <fullName evidence="1">Uncharacterized protein</fullName>
    </submittedName>
</protein>
<evidence type="ECO:0000313" key="2">
    <source>
        <dbReference type="Proteomes" id="UP001202134"/>
    </source>
</evidence>
<dbReference type="EMBL" id="JAKIKU010000009">
    <property type="protein sequence ID" value="MCL1046862.1"/>
    <property type="molecule type" value="Genomic_DNA"/>
</dbReference>
<dbReference type="RefSeq" id="WP_248956409.1">
    <property type="nucleotide sequence ID" value="NZ_JAKIKU010000009.1"/>
</dbReference>
<accession>A0ABT0KSM2</accession>
<evidence type="ECO:0000313" key="1">
    <source>
        <dbReference type="EMBL" id="MCL1046862.1"/>
    </source>
</evidence>
<dbReference type="Proteomes" id="UP001202134">
    <property type="component" value="Unassembled WGS sequence"/>
</dbReference>
<organism evidence="1 2">
    <name type="scientific">Shewanella electrodiphila</name>
    <dbReference type="NCBI Taxonomy" id="934143"/>
    <lineage>
        <taxon>Bacteria</taxon>
        <taxon>Pseudomonadati</taxon>
        <taxon>Pseudomonadota</taxon>
        <taxon>Gammaproteobacteria</taxon>
        <taxon>Alteromonadales</taxon>
        <taxon>Shewanellaceae</taxon>
        <taxon>Shewanella</taxon>
    </lineage>
</organism>
<sequence length="182" mass="20129">MPKLDSAKHGQFIPLNSLCDNILSSPSFDALLVSGLLPEDNKKLFELCKKIGTEFIVFEHPSNDVAIISDVVANIAGKLYSHEMPNNIDFADIRDLNQRSDVLFAFNSKQSALDFLVVQALGEVIGGIHLAHGQTELSEFEATNKELLSYISEHGFFCSSFYRDACSESTILLGIKWWSASV</sequence>
<reference evidence="1 2" key="1">
    <citation type="submission" date="2022-01" db="EMBL/GenBank/DDBJ databases">
        <title>Whole genome-based taxonomy of the Shewanellaceae.</title>
        <authorList>
            <person name="Martin-Rodriguez A.J."/>
        </authorList>
    </citation>
    <scope>NUCLEOTIDE SEQUENCE [LARGE SCALE GENOMIC DNA]</scope>
    <source>
        <strain evidence="1 2">DSM 24955</strain>
    </source>
</reference>
<proteinExistence type="predicted"/>